<evidence type="ECO:0000256" key="1">
    <source>
        <dbReference type="ARBA" id="ARBA00000553"/>
    </source>
</evidence>
<evidence type="ECO:0000256" key="11">
    <source>
        <dbReference type="ARBA" id="ARBA00049893"/>
    </source>
</evidence>
<dbReference type="GO" id="GO:0005525">
    <property type="term" value="F:GTP binding"/>
    <property type="evidence" value="ECO:0007669"/>
    <property type="project" value="UniProtKB-KW"/>
</dbReference>
<evidence type="ECO:0000256" key="6">
    <source>
        <dbReference type="ARBA" id="ARBA00022833"/>
    </source>
</evidence>
<keyword evidence="7" id="KW-0648">Protein biosynthesis</keyword>
<dbReference type="PROSITE" id="PS00301">
    <property type="entry name" value="G_TR_1"/>
    <property type="match status" value="1"/>
</dbReference>
<comment type="similarity">
    <text evidence="2">Belongs to the purine nucleoside phosphorylase YfiH/LACC1 family.</text>
</comment>
<dbReference type="Gene3D" id="3.40.50.300">
    <property type="entry name" value="P-loop containing nucleotide triphosphate hydrolases"/>
    <property type="match status" value="2"/>
</dbReference>
<dbReference type="Gene3D" id="3.60.140.10">
    <property type="entry name" value="CNF1/YfiH-like putative cysteine hydrolases"/>
    <property type="match status" value="1"/>
</dbReference>
<keyword evidence="3" id="KW-0808">Transferase</keyword>
<evidence type="ECO:0000256" key="3">
    <source>
        <dbReference type="ARBA" id="ARBA00022679"/>
    </source>
</evidence>
<dbReference type="PANTHER" id="PTHR43261:SF1">
    <property type="entry name" value="RIBOSOME-RELEASING FACTOR 2, MITOCHONDRIAL"/>
    <property type="match status" value="1"/>
</dbReference>
<dbReference type="PANTHER" id="PTHR43261">
    <property type="entry name" value="TRANSLATION ELONGATION FACTOR G-RELATED"/>
    <property type="match status" value="1"/>
</dbReference>
<dbReference type="AlphaFoldDB" id="A0AA35SN13"/>
<organism evidence="12 13">
    <name type="scientific">Geodia barretti</name>
    <name type="common">Barrett's horny sponge</name>
    <dbReference type="NCBI Taxonomy" id="519541"/>
    <lineage>
        <taxon>Eukaryota</taxon>
        <taxon>Metazoa</taxon>
        <taxon>Porifera</taxon>
        <taxon>Demospongiae</taxon>
        <taxon>Heteroscleromorpha</taxon>
        <taxon>Tetractinellida</taxon>
        <taxon>Astrophorina</taxon>
        <taxon>Geodiidae</taxon>
        <taxon>Geodia</taxon>
    </lineage>
</organism>
<evidence type="ECO:0000256" key="7">
    <source>
        <dbReference type="ARBA" id="ARBA00022917"/>
    </source>
</evidence>
<evidence type="ECO:0000313" key="12">
    <source>
        <dbReference type="EMBL" id="CAI8032549.1"/>
    </source>
</evidence>
<comment type="catalytic activity">
    <reaction evidence="11">
        <text>S-methyl-5'-thioadenosine + phosphate = 5-(methylsulfanyl)-alpha-D-ribose 1-phosphate + adenine</text>
        <dbReference type="Rhea" id="RHEA:11852"/>
        <dbReference type="ChEBI" id="CHEBI:16708"/>
        <dbReference type="ChEBI" id="CHEBI:17509"/>
        <dbReference type="ChEBI" id="CHEBI:43474"/>
        <dbReference type="ChEBI" id="CHEBI:58533"/>
        <dbReference type="EC" id="2.4.2.28"/>
    </reaction>
    <physiologicalReaction direction="left-to-right" evidence="11">
        <dbReference type="Rhea" id="RHEA:11853"/>
    </physiologicalReaction>
</comment>
<comment type="catalytic activity">
    <reaction evidence="9">
        <text>adenosine + H2O + H(+) = inosine + NH4(+)</text>
        <dbReference type="Rhea" id="RHEA:24408"/>
        <dbReference type="ChEBI" id="CHEBI:15377"/>
        <dbReference type="ChEBI" id="CHEBI:15378"/>
        <dbReference type="ChEBI" id="CHEBI:16335"/>
        <dbReference type="ChEBI" id="CHEBI:17596"/>
        <dbReference type="ChEBI" id="CHEBI:28938"/>
        <dbReference type="EC" id="3.5.4.4"/>
    </reaction>
    <physiologicalReaction direction="left-to-right" evidence="9">
        <dbReference type="Rhea" id="RHEA:24409"/>
    </physiologicalReaction>
</comment>
<gene>
    <name evidence="12" type="ORF">GBAR_LOCUS18399</name>
</gene>
<reference evidence="12" key="1">
    <citation type="submission" date="2023-03" db="EMBL/GenBank/DDBJ databases">
        <authorList>
            <person name="Steffen K."/>
            <person name="Cardenas P."/>
        </authorList>
    </citation>
    <scope>NUCLEOTIDE SEQUENCE</scope>
</reference>
<dbReference type="InterPro" id="IPR038371">
    <property type="entry name" value="Cu_polyphenol_OxRdtase_sf"/>
</dbReference>
<dbReference type="SUPFAM" id="SSF64438">
    <property type="entry name" value="CNF1/YfiH-like putative cysteine hydrolases"/>
    <property type="match status" value="1"/>
</dbReference>
<dbReference type="GO" id="GO:0003746">
    <property type="term" value="F:translation elongation factor activity"/>
    <property type="evidence" value="ECO:0007669"/>
    <property type="project" value="UniProtKB-KW"/>
</dbReference>
<dbReference type="Pfam" id="PF02578">
    <property type="entry name" value="Cu-oxidase_4"/>
    <property type="match status" value="1"/>
</dbReference>
<name>A0AA35SN13_GEOBA</name>
<keyword evidence="8" id="KW-0342">GTP-binding</keyword>
<evidence type="ECO:0000256" key="10">
    <source>
        <dbReference type="ARBA" id="ARBA00048968"/>
    </source>
</evidence>
<dbReference type="GO" id="GO:0017061">
    <property type="term" value="F:S-methyl-5-thioadenosine phosphorylase activity"/>
    <property type="evidence" value="ECO:0007669"/>
    <property type="project" value="UniProtKB-EC"/>
</dbReference>
<comment type="catalytic activity">
    <reaction evidence="10">
        <text>adenosine + phosphate = alpha-D-ribose 1-phosphate + adenine</text>
        <dbReference type="Rhea" id="RHEA:27642"/>
        <dbReference type="ChEBI" id="CHEBI:16335"/>
        <dbReference type="ChEBI" id="CHEBI:16708"/>
        <dbReference type="ChEBI" id="CHEBI:43474"/>
        <dbReference type="ChEBI" id="CHEBI:57720"/>
        <dbReference type="EC" id="2.4.2.1"/>
    </reaction>
    <physiologicalReaction direction="left-to-right" evidence="10">
        <dbReference type="Rhea" id="RHEA:27643"/>
    </physiologicalReaction>
</comment>
<keyword evidence="13" id="KW-1185">Reference proteome</keyword>
<dbReference type="InterPro" id="IPR003730">
    <property type="entry name" value="Cu_polyphenol_OxRdtase"/>
</dbReference>
<dbReference type="EMBL" id="CASHTH010002607">
    <property type="protein sequence ID" value="CAI8032549.1"/>
    <property type="molecule type" value="Genomic_DNA"/>
</dbReference>
<dbReference type="GO" id="GO:0046872">
    <property type="term" value="F:metal ion binding"/>
    <property type="evidence" value="ECO:0007669"/>
    <property type="project" value="UniProtKB-KW"/>
</dbReference>
<sequence length="198" mass="21291">MHPVGDLAPRTVSRHDALGCLERRFGRSPGAYRAIIGPGIGRDCTYECLAERCDSASAPESGRESDDPAWFLGAGGAGRIDLRAANIALLRRAGVAGITVYDDCTACSPALISFRAERASGRAGVRRMAALLGRWSIISHIAQQANKTHLTRQRIAPYFTGRTHRIGEVDDGEATTDWMTQEQERGISITSAATTCFG</sequence>
<dbReference type="SUPFAM" id="SSF52540">
    <property type="entry name" value="P-loop containing nucleoside triphosphate hydrolases"/>
    <property type="match status" value="1"/>
</dbReference>
<comment type="catalytic activity">
    <reaction evidence="1">
        <text>inosine + phosphate = alpha-D-ribose 1-phosphate + hypoxanthine</text>
        <dbReference type="Rhea" id="RHEA:27646"/>
        <dbReference type="ChEBI" id="CHEBI:17368"/>
        <dbReference type="ChEBI" id="CHEBI:17596"/>
        <dbReference type="ChEBI" id="CHEBI:43474"/>
        <dbReference type="ChEBI" id="CHEBI:57720"/>
        <dbReference type="EC" id="2.4.2.1"/>
    </reaction>
    <physiologicalReaction direction="left-to-right" evidence="1">
        <dbReference type="Rhea" id="RHEA:27647"/>
    </physiologicalReaction>
</comment>
<keyword evidence="12" id="KW-0251">Elongation factor</keyword>
<evidence type="ECO:0000256" key="4">
    <source>
        <dbReference type="ARBA" id="ARBA00022723"/>
    </source>
</evidence>
<evidence type="ECO:0000256" key="9">
    <source>
        <dbReference type="ARBA" id="ARBA00047989"/>
    </source>
</evidence>
<keyword evidence="5" id="KW-0547">Nucleotide-binding</keyword>
<keyword evidence="4" id="KW-0479">Metal-binding</keyword>
<dbReference type="InterPro" id="IPR031157">
    <property type="entry name" value="G_TR_CS"/>
</dbReference>
<evidence type="ECO:0000256" key="2">
    <source>
        <dbReference type="ARBA" id="ARBA00007353"/>
    </source>
</evidence>
<dbReference type="InterPro" id="IPR027417">
    <property type="entry name" value="P-loop_NTPase"/>
</dbReference>
<accession>A0AA35SN13</accession>
<comment type="caution">
    <text evidence="12">The sequence shown here is derived from an EMBL/GenBank/DDBJ whole genome shotgun (WGS) entry which is preliminary data.</text>
</comment>
<protein>
    <submittedName>
        <fullName evidence="12">Elongation factor G</fullName>
    </submittedName>
</protein>
<dbReference type="GO" id="GO:0032790">
    <property type="term" value="P:ribosome disassembly"/>
    <property type="evidence" value="ECO:0007669"/>
    <property type="project" value="TreeGrafter"/>
</dbReference>
<dbReference type="Proteomes" id="UP001174909">
    <property type="component" value="Unassembled WGS sequence"/>
</dbReference>
<evidence type="ECO:0000256" key="5">
    <source>
        <dbReference type="ARBA" id="ARBA00022741"/>
    </source>
</evidence>
<dbReference type="InterPro" id="IPR011324">
    <property type="entry name" value="Cytotoxic_necrot_fac-like_cat"/>
</dbReference>
<keyword evidence="6" id="KW-0862">Zinc</keyword>
<evidence type="ECO:0000256" key="8">
    <source>
        <dbReference type="ARBA" id="ARBA00023134"/>
    </source>
</evidence>
<evidence type="ECO:0000313" key="13">
    <source>
        <dbReference type="Proteomes" id="UP001174909"/>
    </source>
</evidence>
<proteinExistence type="inferred from homology"/>